<dbReference type="GO" id="GO:0016787">
    <property type="term" value="F:hydrolase activity"/>
    <property type="evidence" value="ECO:0007669"/>
    <property type="project" value="UniProtKB-KW"/>
</dbReference>
<accession>A0A8J3YDV8</accession>
<evidence type="ECO:0000313" key="7">
    <source>
        <dbReference type="EMBL" id="GIJ43264.1"/>
    </source>
</evidence>
<dbReference type="Pfam" id="PF00561">
    <property type="entry name" value="Abhydrolase_1"/>
    <property type="match status" value="1"/>
</dbReference>
<feature type="signal peptide" evidence="4">
    <location>
        <begin position="1"/>
        <end position="25"/>
    </location>
</feature>
<evidence type="ECO:0000256" key="2">
    <source>
        <dbReference type="ARBA" id="ARBA00022729"/>
    </source>
</evidence>
<keyword evidence="8" id="KW-1185">Reference proteome</keyword>
<dbReference type="AlphaFoldDB" id="A0A8J3YDV8"/>
<evidence type="ECO:0000259" key="6">
    <source>
        <dbReference type="Pfam" id="PF08386"/>
    </source>
</evidence>
<dbReference type="Pfam" id="PF08386">
    <property type="entry name" value="Abhydrolase_4"/>
    <property type="match status" value="1"/>
</dbReference>
<reference evidence="7" key="1">
    <citation type="submission" date="2021-01" db="EMBL/GenBank/DDBJ databases">
        <title>Whole genome shotgun sequence of Virgisporangium aliadipatigenens NBRC 105644.</title>
        <authorList>
            <person name="Komaki H."/>
            <person name="Tamura T."/>
        </authorList>
    </citation>
    <scope>NUCLEOTIDE SEQUENCE</scope>
    <source>
        <strain evidence="7">NBRC 105644</strain>
    </source>
</reference>
<dbReference type="SUPFAM" id="SSF53474">
    <property type="entry name" value="alpha/beta-Hydrolases"/>
    <property type="match status" value="1"/>
</dbReference>
<comment type="similarity">
    <text evidence="1">Belongs to the peptidase S33 family.</text>
</comment>
<dbReference type="InterPro" id="IPR000073">
    <property type="entry name" value="AB_hydrolase_1"/>
</dbReference>
<keyword evidence="2 4" id="KW-0732">Signal</keyword>
<evidence type="ECO:0000313" key="8">
    <source>
        <dbReference type="Proteomes" id="UP000619260"/>
    </source>
</evidence>
<feature type="domain" description="Peptidase S33 tripeptidyl aminopeptidase-like C-terminal" evidence="6">
    <location>
        <begin position="425"/>
        <end position="518"/>
    </location>
</feature>
<protein>
    <submittedName>
        <fullName evidence="7">Transporter</fullName>
    </submittedName>
</protein>
<keyword evidence="3" id="KW-0378">Hydrolase</keyword>
<sequence length="580" mass="63864">MRRALLAIALATVGTVVVVESPAAAAPREPDTAALAGPLTRQTLAWEECVFEGISDAAKELFKTVPGLACATITVPADWHHPRDGRTMKVRISKTATAGQGRQGIALVNPGGPGGSGLVWGAAMATRSPELAQQYDFVGFDPRGVGASTLVPCRVEYDPEQTYTVDQETKLVVDGCRSTPLSDLITTEQTAYDMDFIRVLLGERKTSYVGYSYGTWLGMWYAATFPSKVHRMLLDSSIDVSQRTLEKLWDLQPRSRDRAFQEQLLPYVARHPQEYGLGTDPMEIRRRWEEAGGTRSPIGLILTAFFMIPAFYNTADYPIAAFVVQYVIENGSAATLSGAADFLLSRPGLTEEQRGTVREEHARAANGEVKPVRISGVVVGRTATTEIVEVDATFEQIRCQDGQWHQSRLYWELWRRDLERNAPFIYPFMTATPACAYWPTSNRMPAFDPRTFPKVLVLQAEMDAATPYEGGKAGVDKLPGARLVSVDNEGTHGVYPYLTSCVDDPVHAYFLSGSLPRDRYTACQGLPLPGEQATFDVGGTIGPRGDIKIRMVTDDVRRANRMVREILRDQAEEADPVTTS</sequence>
<dbReference type="PANTHER" id="PTHR43248:SF29">
    <property type="entry name" value="TRIPEPTIDYL AMINOPEPTIDASE"/>
    <property type="match status" value="1"/>
</dbReference>
<dbReference type="InterPro" id="IPR051601">
    <property type="entry name" value="Serine_prot/Carboxylest_S33"/>
</dbReference>
<dbReference type="Proteomes" id="UP000619260">
    <property type="component" value="Unassembled WGS sequence"/>
</dbReference>
<dbReference type="InterPro" id="IPR029058">
    <property type="entry name" value="AB_hydrolase_fold"/>
</dbReference>
<name>A0A8J3YDV8_9ACTN</name>
<organism evidence="7 8">
    <name type="scientific">Virgisporangium aliadipatigenens</name>
    <dbReference type="NCBI Taxonomy" id="741659"/>
    <lineage>
        <taxon>Bacteria</taxon>
        <taxon>Bacillati</taxon>
        <taxon>Actinomycetota</taxon>
        <taxon>Actinomycetes</taxon>
        <taxon>Micromonosporales</taxon>
        <taxon>Micromonosporaceae</taxon>
        <taxon>Virgisporangium</taxon>
    </lineage>
</organism>
<dbReference type="RefSeq" id="WP_203896868.1">
    <property type="nucleotide sequence ID" value="NZ_BOPF01000002.1"/>
</dbReference>
<evidence type="ECO:0000256" key="1">
    <source>
        <dbReference type="ARBA" id="ARBA00010088"/>
    </source>
</evidence>
<evidence type="ECO:0000256" key="3">
    <source>
        <dbReference type="ARBA" id="ARBA00022801"/>
    </source>
</evidence>
<evidence type="ECO:0000259" key="5">
    <source>
        <dbReference type="Pfam" id="PF00561"/>
    </source>
</evidence>
<dbReference type="PANTHER" id="PTHR43248">
    <property type="entry name" value="2-SUCCINYL-6-HYDROXY-2,4-CYCLOHEXADIENE-1-CARBOXYLATE SYNTHASE"/>
    <property type="match status" value="1"/>
</dbReference>
<comment type="caution">
    <text evidence="7">The sequence shown here is derived from an EMBL/GenBank/DDBJ whole genome shotgun (WGS) entry which is preliminary data.</text>
</comment>
<dbReference type="Gene3D" id="3.40.50.1820">
    <property type="entry name" value="alpha/beta hydrolase"/>
    <property type="match status" value="1"/>
</dbReference>
<dbReference type="EMBL" id="BOPF01000002">
    <property type="protein sequence ID" value="GIJ43264.1"/>
    <property type="molecule type" value="Genomic_DNA"/>
</dbReference>
<feature type="chain" id="PRO_5035249332" evidence="4">
    <location>
        <begin position="26"/>
        <end position="580"/>
    </location>
</feature>
<dbReference type="InterPro" id="IPR013595">
    <property type="entry name" value="Pept_S33_TAP-like_C"/>
</dbReference>
<feature type="domain" description="AB hydrolase-1" evidence="5">
    <location>
        <begin position="107"/>
        <end position="280"/>
    </location>
</feature>
<evidence type="ECO:0000256" key="4">
    <source>
        <dbReference type="SAM" id="SignalP"/>
    </source>
</evidence>
<proteinExistence type="inferred from homology"/>
<gene>
    <name evidence="7" type="ORF">Val02_01500</name>
</gene>